<protein>
    <recommendedName>
        <fullName evidence="8">Mechanosensitive ion channel protein</fullName>
    </recommendedName>
</protein>
<name>A0A9R0J7G4_SPIOL</name>
<accession>A0A9R0J7G4</accession>
<evidence type="ECO:0000256" key="5">
    <source>
        <dbReference type="ARBA" id="ARBA00023065"/>
    </source>
</evidence>
<dbReference type="PIRSF" id="PIRSF017209">
    <property type="entry name" value="Memb_At2g17000_prd"/>
    <property type="match status" value="1"/>
</dbReference>
<evidence type="ECO:0000256" key="8">
    <source>
        <dbReference type="PIRNR" id="PIRNR017209"/>
    </source>
</evidence>
<dbReference type="InterPro" id="IPR023408">
    <property type="entry name" value="MscS_beta-dom_sf"/>
</dbReference>
<feature type="transmembrane region" description="Helical" evidence="10">
    <location>
        <begin position="152"/>
        <end position="176"/>
    </location>
</feature>
<dbReference type="AlphaFoldDB" id="A0A9R0J7G4"/>
<evidence type="ECO:0000313" key="13">
    <source>
        <dbReference type="RefSeq" id="XP_021862842.2"/>
    </source>
</evidence>
<dbReference type="GO" id="GO:0006820">
    <property type="term" value="P:monoatomic anion transport"/>
    <property type="evidence" value="ECO:0000318"/>
    <property type="project" value="GO_Central"/>
</dbReference>
<dbReference type="RefSeq" id="XP_021862842.2">
    <property type="nucleotide sequence ID" value="XM_022007150.2"/>
</dbReference>
<dbReference type="KEGG" id="soe:110801741"/>
<dbReference type="InterPro" id="IPR016688">
    <property type="entry name" value="MscS-like_plants/fungi"/>
</dbReference>
<evidence type="ECO:0000256" key="10">
    <source>
        <dbReference type="SAM" id="Phobius"/>
    </source>
</evidence>
<dbReference type="Pfam" id="PF00924">
    <property type="entry name" value="MS_channel_2nd"/>
    <property type="match status" value="1"/>
</dbReference>
<reference evidence="13" key="2">
    <citation type="submission" date="2025-08" db="UniProtKB">
        <authorList>
            <consortium name="RefSeq"/>
        </authorList>
    </citation>
    <scope>IDENTIFICATION</scope>
    <source>
        <tissue evidence="13">Leaf</tissue>
    </source>
</reference>
<dbReference type="GO" id="GO:0005886">
    <property type="term" value="C:plasma membrane"/>
    <property type="evidence" value="ECO:0000318"/>
    <property type="project" value="GO_Central"/>
</dbReference>
<feature type="transmembrane region" description="Helical" evidence="10">
    <location>
        <begin position="234"/>
        <end position="256"/>
    </location>
</feature>
<keyword evidence="4 10" id="KW-1133">Transmembrane helix</keyword>
<sequence>MYSRYVQDDSSSCSSSSLSRDDENIAQSAEIRRSNTDAASFRRIASMSLSKTKSRLIDRPSTPILDNHKSGQLNTKSGLLGKTSLYEDEEDDPLLDHDEFSEGFKRSKMGRSMILIEWVSLGLIMCCLILTLTFPNFREKTFWNMKLWKWEVLILAVICGRLVSNWGIRVVVYLIERYLLLKKQKRVLYFVYGLKKDVQNVIWLGLILVTWYFLFDKRVQLESRSEQLRFVTKFLIVSEIGAILWFLKTLLVKVLASNFHVKAFFDRIQESLFNQFVIETLSAPPLLEIEQTQEEEERAMVEEVQSLQNAEATMPPELRVNVFSHFFKRTPSKKKLTQDQPNATPYKNSIGRSFRYSGPISKKQDDDVDDGIPIEHLQKLNQKNVSAWNMKRLMKIIRYGSLTTLDEQIVGVTTQDDDSSTHIRSEVEAKAAARKIFRNVARPHSRYIYLDDILRFMKEDEALRTMGLFEGAIENERISKKSLKNWVVNAFRERRALALTLSDTKTAVNKLHKMVNVLVSIILIIFGFIFLNIITSQSLLFLSSQVVVVAFVFGNTCKNVFESIIFLFVVHPFDVGDRCEIDGVQMVVEEINILTTVFLRFDNQKIVFPNYILLTKPIPNYYRSPDMGDGIELCFHIATPPEKITVIKQRITSYIDNKKEHWYPDPMVVLKDTDGLNMLRIAVWLQHRMNHQDMGERWARRGLLIEECIKIFRELDIEYRVYPMNVNVTSIPPLNYAQVPPHLEGGKEFVHS</sequence>
<dbReference type="PANTHER" id="PTHR31618">
    <property type="entry name" value="MECHANOSENSITIVE ION CHANNEL PROTEIN 5"/>
    <property type="match status" value="1"/>
</dbReference>
<evidence type="ECO:0000256" key="3">
    <source>
        <dbReference type="ARBA" id="ARBA00022692"/>
    </source>
</evidence>
<feature type="region of interest" description="Disordered" evidence="9">
    <location>
        <begin position="1"/>
        <end position="35"/>
    </location>
</feature>
<dbReference type="InterPro" id="IPR010920">
    <property type="entry name" value="LSM_dom_sf"/>
</dbReference>
<keyword evidence="3 10" id="KW-0812">Transmembrane</keyword>
<evidence type="ECO:0000256" key="9">
    <source>
        <dbReference type="SAM" id="MobiDB-lite"/>
    </source>
</evidence>
<evidence type="ECO:0000256" key="6">
    <source>
        <dbReference type="ARBA" id="ARBA00023136"/>
    </source>
</evidence>
<keyword evidence="5" id="KW-0406">Ion transport</keyword>
<comment type="subcellular location">
    <subcellularLocation>
        <location evidence="1">Membrane</location>
        <topology evidence="1">Multi-pass membrane protein</topology>
    </subcellularLocation>
</comment>
<organism evidence="12 13">
    <name type="scientific">Spinacia oleracea</name>
    <name type="common">Spinach</name>
    <dbReference type="NCBI Taxonomy" id="3562"/>
    <lineage>
        <taxon>Eukaryota</taxon>
        <taxon>Viridiplantae</taxon>
        <taxon>Streptophyta</taxon>
        <taxon>Embryophyta</taxon>
        <taxon>Tracheophyta</taxon>
        <taxon>Spermatophyta</taxon>
        <taxon>Magnoliopsida</taxon>
        <taxon>eudicotyledons</taxon>
        <taxon>Gunneridae</taxon>
        <taxon>Pentapetalae</taxon>
        <taxon>Caryophyllales</taxon>
        <taxon>Chenopodiaceae</taxon>
        <taxon>Chenopodioideae</taxon>
        <taxon>Anserineae</taxon>
        <taxon>Spinacia</taxon>
    </lineage>
</organism>
<dbReference type="Proteomes" id="UP000813463">
    <property type="component" value="Chromosome 4"/>
</dbReference>
<evidence type="ECO:0000256" key="1">
    <source>
        <dbReference type="ARBA" id="ARBA00004141"/>
    </source>
</evidence>
<dbReference type="SUPFAM" id="SSF50182">
    <property type="entry name" value="Sm-like ribonucleoproteins"/>
    <property type="match status" value="1"/>
</dbReference>
<keyword evidence="12" id="KW-1185">Reference proteome</keyword>
<feature type="transmembrane region" description="Helical" evidence="10">
    <location>
        <begin position="540"/>
        <end position="557"/>
    </location>
</feature>
<reference evidence="12" key="1">
    <citation type="journal article" date="2021" name="Nat. Commun.">
        <title>Genomic analyses provide insights into spinach domestication and the genetic basis of agronomic traits.</title>
        <authorList>
            <person name="Cai X."/>
            <person name="Sun X."/>
            <person name="Xu C."/>
            <person name="Sun H."/>
            <person name="Wang X."/>
            <person name="Ge C."/>
            <person name="Zhang Z."/>
            <person name="Wang Q."/>
            <person name="Fei Z."/>
            <person name="Jiao C."/>
            <person name="Wang Q."/>
        </authorList>
    </citation>
    <scope>NUCLEOTIDE SEQUENCE [LARGE SCALE GENOMIC DNA]</scope>
    <source>
        <strain evidence="12">cv. Varoflay</strain>
    </source>
</reference>
<dbReference type="Gene3D" id="2.30.30.60">
    <property type="match status" value="1"/>
</dbReference>
<evidence type="ECO:0000256" key="4">
    <source>
        <dbReference type="ARBA" id="ARBA00022989"/>
    </source>
</evidence>
<comment type="similarity">
    <text evidence="2 8">Belongs to the MscS (TC 1.A.23) family.</text>
</comment>
<feature type="compositionally biased region" description="Low complexity" evidence="9">
    <location>
        <begin position="8"/>
        <end position="18"/>
    </location>
</feature>
<dbReference type="GeneID" id="110801741"/>
<evidence type="ECO:0000256" key="2">
    <source>
        <dbReference type="ARBA" id="ARBA00008017"/>
    </source>
</evidence>
<dbReference type="GO" id="GO:0008381">
    <property type="term" value="F:mechanosensitive monoatomic ion channel activity"/>
    <property type="evidence" value="ECO:0000318"/>
    <property type="project" value="GO_Central"/>
</dbReference>
<keyword evidence="5" id="KW-0813">Transport</keyword>
<dbReference type="GO" id="GO:0050982">
    <property type="term" value="P:detection of mechanical stimulus"/>
    <property type="evidence" value="ECO:0007669"/>
    <property type="project" value="UniProtKB-ARBA"/>
</dbReference>
<gene>
    <name evidence="13" type="primary">LOC110801741</name>
</gene>
<feature type="domain" description="Mechanosensitive ion channel MscS" evidence="11">
    <location>
        <begin position="556"/>
        <end position="622"/>
    </location>
</feature>
<feature type="transmembrane region" description="Helical" evidence="10">
    <location>
        <begin position="197"/>
        <end position="214"/>
    </location>
</feature>
<proteinExistence type="inferred from homology"/>
<keyword evidence="6 8" id="KW-0472">Membrane</keyword>
<feature type="transmembrane region" description="Helical" evidence="10">
    <location>
        <begin position="515"/>
        <end position="534"/>
    </location>
</feature>
<keyword evidence="7" id="KW-0407">Ion channel</keyword>
<dbReference type="InterPro" id="IPR006685">
    <property type="entry name" value="MscS_channel_2nd"/>
</dbReference>
<dbReference type="PANTHER" id="PTHR31618:SF1">
    <property type="entry name" value="EF-HAND DOMAIN-CONTAINING PROTEIN"/>
    <property type="match status" value="1"/>
</dbReference>
<evidence type="ECO:0000256" key="7">
    <source>
        <dbReference type="ARBA" id="ARBA00023303"/>
    </source>
</evidence>
<feature type="transmembrane region" description="Helical" evidence="10">
    <location>
        <begin position="114"/>
        <end position="132"/>
    </location>
</feature>
<evidence type="ECO:0000259" key="11">
    <source>
        <dbReference type="Pfam" id="PF00924"/>
    </source>
</evidence>
<evidence type="ECO:0000313" key="12">
    <source>
        <dbReference type="Proteomes" id="UP000813463"/>
    </source>
</evidence>